<protein>
    <submittedName>
        <fullName evidence="2">Uncharacterized protein</fullName>
    </submittedName>
</protein>
<comment type="caution">
    <text evidence="2">The sequence shown here is derived from an EMBL/GenBank/DDBJ whole genome shotgun (WGS) entry which is preliminary data.</text>
</comment>
<reference evidence="2 3" key="1">
    <citation type="submission" date="2018-07" db="EMBL/GenBank/DDBJ databases">
        <title>Microbacterium endoborsara sp. nov., a novel actinobacterium isolated from Borszczowia aralocaspica.</title>
        <authorList>
            <person name="An D."/>
        </authorList>
    </citation>
    <scope>NUCLEOTIDE SEQUENCE [LARGE SCALE GENOMIC DNA]</scope>
    <source>
        <strain evidence="2 3">C1.15228</strain>
    </source>
</reference>
<feature type="region of interest" description="Disordered" evidence="1">
    <location>
        <begin position="132"/>
        <end position="176"/>
    </location>
</feature>
<organism evidence="2 3">
    <name type="scientific">Microbacterium sorbitolivorans</name>
    <dbReference type="NCBI Taxonomy" id="1867410"/>
    <lineage>
        <taxon>Bacteria</taxon>
        <taxon>Bacillati</taxon>
        <taxon>Actinomycetota</taxon>
        <taxon>Actinomycetes</taxon>
        <taxon>Micrococcales</taxon>
        <taxon>Microbacteriaceae</taxon>
        <taxon>Microbacterium</taxon>
    </lineage>
</organism>
<evidence type="ECO:0000313" key="2">
    <source>
        <dbReference type="EMBL" id="RCK61345.1"/>
    </source>
</evidence>
<name>A0A367Y646_9MICO</name>
<dbReference type="EMBL" id="QORO01000001">
    <property type="protein sequence ID" value="RCK61345.1"/>
    <property type="molecule type" value="Genomic_DNA"/>
</dbReference>
<keyword evidence="3" id="KW-1185">Reference proteome</keyword>
<gene>
    <name evidence="2" type="ORF">DTO57_01450</name>
</gene>
<proteinExistence type="predicted"/>
<evidence type="ECO:0000256" key="1">
    <source>
        <dbReference type="SAM" id="MobiDB-lite"/>
    </source>
</evidence>
<dbReference type="Proteomes" id="UP000253508">
    <property type="component" value="Unassembled WGS sequence"/>
</dbReference>
<sequence length="176" mass="18651">MGGAQRPLTLSRLRAMRSHSRSIVAFAPGMGLMSASCIVSSSGMPATCSEASRDPSACTTRCVAGSTSMPRVATADPFRDRSAKGRIRPSSARDLISGSALFLASWGRTSASISTLALATVSFVRVERTRKTPPVTETVPGPRKRTSPASWRARSWRFRNAGGPDPALPPTDFNSP</sequence>
<evidence type="ECO:0000313" key="3">
    <source>
        <dbReference type="Proteomes" id="UP000253508"/>
    </source>
</evidence>
<dbReference type="AlphaFoldDB" id="A0A367Y646"/>
<accession>A0A367Y646</accession>